<evidence type="ECO:0000313" key="1">
    <source>
        <dbReference type="EMBL" id="VDP17617.1"/>
    </source>
</evidence>
<keyword evidence="2" id="KW-1185">Reference proteome</keyword>
<organism evidence="3">
    <name type="scientific">Soboliphyme baturini</name>
    <dbReference type="NCBI Taxonomy" id="241478"/>
    <lineage>
        <taxon>Eukaryota</taxon>
        <taxon>Metazoa</taxon>
        <taxon>Ecdysozoa</taxon>
        <taxon>Nematoda</taxon>
        <taxon>Enoplea</taxon>
        <taxon>Dorylaimia</taxon>
        <taxon>Dioctophymatida</taxon>
        <taxon>Dioctophymatoidea</taxon>
        <taxon>Soboliphymatidae</taxon>
        <taxon>Soboliphyme</taxon>
    </lineage>
</organism>
<dbReference type="Proteomes" id="UP000270296">
    <property type="component" value="Unassembled WGS sequence"/>
</dbReference>
<gene>
    <name evidence="1" type="ORF">SBAD_LOCUS8522</name>
</gene>
<evidence type="ECO:0000313" key="2">
    <source>
        <dbReference type="Proteomes" id="UP000270296"/>
    </source>
</evidence>
<reference evidence="1 2" key="2">
    <citation type="submission" date="2018-11" db="EMBL/GenBank/DDBJ databases">
        <authorList>
            <consortium name="Pathogen Informatics"/>
        </authorList>
    </citation>
    <scope>NUCLEOTIDE SEQUENCE [LARGE SCALE GENOMIC DNA]</scope>
</reference>
<evidence type="ECO:0000313" key="3">
    <source>
        <dbReference type="WBParaSite" id="SBAD_0000883301-mRNA-1"/>
    </source>
</evidence>
<accession>A0A183IY24</accession>
<reference evidence="3" key="1">
    <citation type="submission" date="2016-06" db="UniProtKB">
        <authorList>
            <consortium name="WormBaseParasite"/>
        </authorList>
    </citation>
    <scope>IDENTIFICATION</scope>
</reference>
<proteinExistence type="predicted"/>
<dbReference type="WBParaSite" id="SBAD_0000883301-mRNA-1">
    <property type="protein sequence ID" value="SBAD_0000883301-mRNA-1"/>
    <property type="gene ID" value="SBAD_0000883301"/>
</dbReference>
<dbReference type="AlphaFoldDB" id="A0A183IY24"/>
<name>A0A183IY24_9BILA</name>
<sequence>MQQHPTASSKATNCLFVCEFKQSYRQDSGFWLESEIEEIDEVLPCPYVAILVRESSLQLCSLVNYNVRLPPNCRIKGVLLKDGTQHEERADLIEIN</sequence>
<protein>
    <submittedName>
        <fullName evidence="1 3">Uncharacterized protein</fullName>
    </submittedName>
</protein>
<dbReference type="EMBL" id="UZAM01011682">
    <property type="protein sequence ID" value="VDP17617.1"/>
    <property type="molecule type" value="Genomic_DNA"/>
</dbReference>